<protein>
    <submittedName>
        <fullName evidence="2">Uncharacterized protein</fullName>
    </submittedName>
</protein>
<dbReference type="RefSeq" id="WP_123222002.1">
    <property type="nucleotide sequence ID" value="NZ_RJSF01000019.1"/>
</dbReference>
<name>A0A3N0GTN4_9ACTN</name>
<feature type="transmembrane region" description="Helical" evidence="1">
    <location>
        <begin position="46"/>
        <end position="70"/>
    </location>
</feature>
<comment type="caution">
    <text evidence="2">The sequence shown here is derived from an EMBL/GenBank/DDBJ whole genome shotgun (WGS) entry which is preliminary data.</text>
</comment>
<organism evidence="2 3">
    <name type="scientific">Nocardioides pocheonensis</name>
    <dbReference type="NCBI Taxonomy" id="661485"/>
    <lineage>
        <taxon>Bacteria</taxon>
        <taxon>Bacillati</taxon>
        <taxon>Actinomycetota</taxon>
        <taxon>Actinomycetes</taxon>
        <taxon>Propionibacteriales</taxon>
        <taxon>Nocardioidaceae</taxon>
        <taxon>Nocardioides</taxon>
    </lineage>
</organism>
<evidence type="ECO:0000313" key="3">
    <source>
        <dbReference type="Proteomes" id="UP000279994"/>
    </source>
</evidence>
<keyword evidence="1" id="KW-0472">Membrane</keyword>
<sequence>MKSCPNCDAPLKPAATFCLACDRPVVEETSRLSVGEPVKVSVGRPVVGVAAVAATVLGLGALAWGGLALIHHERARSTAQVVDDVKQGTTLLVDAEAGRTAACHRSVGVLAGPASDVLAECHAILDHDPGARVASIRVDRLSLQTETGTARVRVSVDDRTGTHTLDQVVTLVHARRDWRMSWNGHPEI</sequence>
<evidence type="ECO:0000256" key="1">
    <source>
        <dbReference type="SAM" id="Phobius"/>
    </source>
</evidence>
<dbReference type="EMBL" id="RJSF01000019">
    <property type="protein sequence ID" value="RNM15751.1"/>
    <property type="molecule type" value="Genomic_DNA"/>
</dbReference>
<reference evidence="2 3" key="1">
    <citation type="submission" date="2018-11" db="EMBL/GenBank/DDBJ databases">
        <authorList>
            <person name="Li F."/>
        </authorList>
    </citation>
    <scope>NUCLEOTIDE SEQUENCE [LARGE SCALE GENOMIC DNA]</scope>
    <source>
        <strain evidence="2 3">Gsoil 818</strain>
    </source>
</reference>
<keyword evidence="1" id="KW-0812">Transmembrane</keyword>
<proteinExistence type="predicted"/>
<keyword evidence="1" id="KW-1133">Transmembrane helix</keyword>
<dbReference type="OrthoDB" id="9905054at2"/>
<evidence type="ECO:0000313" key="2">
    <source>
        <dbReference type="EMBL" id="RNM15751.1"/>
    </source>
</evidence>
<accession>A0A3N0GTN4</accession>
<dbReference type="AlphaFoldDB" id="A0A3N0GTN4"/>
<dbReference type="Proteomes" id="UP000279994">
    <property type="component" value="Unassembled WGS sequence"/>
</dbReference>
<gene>
    <name evidence="2" type="ORF">EFL26_06080</name>
</gene>
<keyword evidence="3" id="KW-1185">Reference proteome</keyword>